<feature type="compositionally biased region" description="Acidic residues" evidence="1">
    <location>
        <begin position="318"/>
        <end position="331"/>
    </location>
</feature>
<feature type="region of interest" description="Disordered" evidence="1">
    <location>
        <begin position="1"/>
        <end position="58"/>
    </location>
</feature>
<dbReference type="OMA" id="QFRFEDE"/>
<evidence type="ECO:0000313" key="2">
    <source>
        <dbReference type="EMBL" id="EDO48621.1"/>
    </source>
</evidence>
<feature type="region of interest" description="Disordered" evidence="1">
    <location>
        <begin position="183"/>
        <end position="211"/>
    </location>
</feature>
<feature type="region of interest" description="Disordered" evidence="1">
    <location>
        <begin position="258"/>
        <end position="331"/>
    </location>
</feature>
<dbReference type="InterPro" id="IPR026187">
    <property type="entry name" value="Aven"/>
</dbReference>
<feature type="compositionally biased region" description="Polar residues" evidence="1">
    <location>
        <begin position="265"/>
        <end position="276"/>
    </location>
</feature>
<dbReference type="PANTHER" id="PTHR16524:SF2">
    <property type="entry name" value="CELL DEATH REGULATOR AVEN"/>
    <property type="match status" value="1"/>
</dbReference>
<dbReference type="Proteomes" id="UP000001593">
    <property type="component" value="Unassembled WGS sequence"/>
</dbReference>
<accession>A7RJ52</accession>
<proteinExistence type="predicted"/>
<feature type="compositionally biased region" description="Polar residues" evidence="1">
    <location>
        <begin position="46"/>
        <end position="55"/>
    </location>
</feature>
<feature type="compositionally biased region" description="Basic and acidic residues" evidence="1">
    <location>
        <begin position="183"/>
        <end position="197"/>
    </location>
</feature>
<protein>
    <recommendedName>
        <fullName evidence="4">Cell death regulator Aven</fullName>
    </recommendedName>
</protein>
<dbReference type="PANTHER" id="PTHR16524">
    <property type="entry name" value="CELL DEATH REGULATOR AVEN"/>
    <property type="match status" value="1"/>
</dbReference>
<dbReference type="STRING" id="45351.A7RJ52"/>
<dbReference type="PhylomeDB" id="A7RJ52"/>
<gene>
    <name evidence="2" type="ORF">NEMVEDRAFT_v1g238677</name>
</gene>
<evidence type="ECO:0008006" key="4">
    <source>
        <dbReference type="Google" id="ProtNLM"/>
    </source>
</evidence>
<keyword evidence="3" id="KW-1185">Reference proteome</keyword>
<dbReference type="AlphaFoldDB" id="A7RJ52"/>
<name>A7RJ52_NEMVE</name>
<dbReference type="InParanoid" id="A7RJ52"/>
<feature type="compositionally biased region" description="Basic residues" evidence="1">
    <location>
        <begin position="7"/>
        <end position="21"/>
    </location>
</feature>
<dbReference type="HOGENOM" id="CLU_074829_0_0_1"/>
<evidence type="ECO:0000256" key="1">
    <source>
        <dbReference type="SAM" id="MobiDB-lite"/>
    </source>
</evidence>
<feature type="compositionally biased region" description="Basic and acidic residues" evidence="1">
    <location>
        <begin position="27"/>
        <end position="45"/>
    </location>
</feature>
<reference evidence="2 3" key="1">
    <citation type="journal article" date="2007" name="Science">
        <title>Sea anemone genome reveals ancestral eumetazoan gene repertoire and genomic organization.</title>
        <authorList>
            <person name="Putnam N.H."/>
            <person name="Srivastava M."/>
            <person name="Hellsten U."/>
            <person name="Dirks B."/>
            <person name="Chapman J."/>
            <person name="Salamov A."/>
            <person name="Terry A."/>
            <person name="Shapiro H."/>
            <person name="Lindquist E."/>
            <person name="Kapitonov V.V."/>
            <person name="Jurka J."/>
            <person name="Genikhovich G."/>
            <person name="Grigoriev I.V."/>
            <person name="Lucas S.M."/>
            <person name="Steele R.E."/>
            <person name="Finnerty J.R."/>
            <person name="Technau U."/>
            <person name="Martindale M.Q."/>
            <person name="Rokhsar D.S."/>
        </authorList>
    </citation>
    <scope>NUCLEOTIDE SEQUENCE [LARGE SCALE GENOMIC DNA]</scope>
    <source>
        <strain evidence="3">CH2 X CH6</strain>
    </source>
</reference>
<dbReference type="EMBL" id="DS469513">
    <property type="protein sequence ID" value="EDO48621.1"/>
    <property type="molecule type" value="Genomic_DNA"/>
</dbReference>
<dbReference type="GO" id="GO:0010972">
    <property type="term" value="P:negative regulation of G2/M transition of mitotic cell cycle"/>
    <property type="evidence" value="ECO:0000318"/>
    <property type="project" value="GO_Central"/>
</dbReference>
<sequence>MRPDEHKRKKNAQYKKKHGIPVKKGAGKPDKPTDSADVKPGDKENQGTCSQTTPLDESRWFSRRHLTTNWDRYEGLDSNPDSQFRFQAEKEWEEDTMSQAASEGLEINLASLAEALKGLPIYRKLHIDDKEINPSSSLRCLDQVEKAGDGIGNSYYPASTLTLTAEKQASSCTVETLKHHYIEKPSSTTKDDRHDNRQLSVTEAPPTTHLHSSLRDVASGVYSYQSHNTSKDQTGSVIDSELDFLLSLDNTKLNAVSSKKPVNGNKVSPLSNQVYSSADDKELQSTGAGAFMHAPKEQPLLNTSVDSEKGETKRQSETEQDLEDWLDSVLS</sequence>
<evidence type="ECO:0000313" key="3">
    <source>
        <dbReference type="Proteomes" id="UP000001593"/>
    </source>
</evidence>
<feature type="compositionally biased region" description="Basic and acidic residues" evidence="1">
    <location>
        <begin position="306"/>
        <end position="317"/>
    </location>
</feature>
<organism evidence="2 3">
    <name type="scientific">Nematostella vectensis</name>
    <name type="common">Starlet sea anemone</name>
    <dbReference type="NCBI Taxonomy" id="45351"/>
    <lineage>
        <taxon>Eukaryota</taxon>
        <taxon>Metazoa</taxon>
        <taxon>Cnidaria</taxon>
        <taxon>Anthozoa</taxon>
        <taxon>Hexacorallia</taxon>
        <taxon>Actiniaria</taxon>
        <taxon>Edwardsiidae</taxon>
        <taxon>Nematostella</taxon>
    </lineage>
</organism>